<dbReference type="STRING" id="545694.TREPR_1347"/>
<keyword evidence="4" id="KW-1185">Reference proteome</keyword>
<sequence>MKMKLNQLLPFVVLPALLLLHSCIGTLDSTDPKHLLDQSGPQAPSLAAISISKMPTKLQYALNEAFDRSGLEVTGAYTDSTTQAETIEDSDITGFDSTSPGTKTITVTKGGKTATFTLIVSPQAADPVLVAITISTLPAKLQYNIGELFVWTGLTVTGTYSDGRTQAETIEDSDITGFDSTSPGTKTITVTKGEKTATFAVIVSPQAANPVLAAITISTLPAKLQYNIGESFARTGLTVSGIYTNGSTLAETIEDADITGFDSTSPGTKTITVTKGEKTATFAVIVSPQAGSPVLAAITISKLPAKLQYNIGEAFVRTGLTVIGTYTDGRTQTETIEDADITGFDSTSAGTKMITITKGGKTAIFAVTINTPIPAATLAAITISSLPRILRYNIGDPFNPDGLIVTGTYTGGITKTEAINSLNITGFDSTSPGTKPITITKGGKTAVFAVIVNPNTGSGGITLIPPPATTEISITKFSADQLEASFGFNNYQWFVDGHAAALVDLSSGDRTLTLSPGKHQVWITAYKQGVPYSAAITIEL</sequence>
<keyword evidence="3" id="KW-0456">Lyase</keyword>
<dbReference type="GO" id="GO:0016829">
    <property type="term" value="F:lyase activity"/>
    <property type="evidence" value="ECO:0007669"/>
    <property type="project" value="UniProtKB-KW"/>
</dbReference>
<gene>
    <name evidence="3" type="ordered locus">TREPR_1347</name>
</gene>
<reference evidence="4" key="1">
    <citation type="submission" date="2009-12" db="EMBL/GenBank/DDBJ databases">
        <title>Complete sequence of Treponema primitia strain ZAS-2.</title>
        <authorList>
            <person name="Tetu S.G."/>
            <person name="Matson E."/>
            <person name="Ren Q."/>
            <person name="Seshadri R."/>
            <person name="Elbourne L."/>
            <person name="Hassan K.A."/>
            <person name="Durkin A."/>
            <person name="Radune D."/>
            <person name="Mohamoud Y."/>
            <person name="Shay R."/>
            <person name="Jin S."/>
            <person name="Zhang X."/>
            <person name="Lucey K."/>
            <person name="Ballor N.R."/>
            <person name="Ottesen E."/>
            <person name="Rosenthal R."/>
            <person name="Allen A."/>
            <person name="Leadbetter J.R."/>
            <person name="Paulsen I.T."/>
        </authorList>
    </citation>
    <scope>NUCLEOTIDE SEQUENCE [LARGE SCALE GENOMIC DNA]</scope>
    <source>
        <strain evidence="4">ATCC BAA-887 / DSM 12427 / ZAS-2</strain>
    </source>
</reference>
<dbReference type="EMBL" id="CP001843">
    <property type="protein sequence ID" value="AEF84356.1"/>
    <property type="molecule type" value="Genomic_DNA"/>
</dbReference>
<organism evidence="3 4">
    <name type="scientific">Treponema primitia (strain ATCC BAA-887 / DSM 12427 / ZAS-2)</name>
    <dbReference type="NCBI Taxonomy" id="545694"/>
    <lineage>
        <taxon>Bacteria</taxon>
        <taxon>Pseudomonadati</taxon>
        <taxon>Spirochaetota</taxon>
        <taxon>Spirochaetia</taxon>
        <taxon>Spirochaetales</taxon>
        <taxon>Treponemataceae</taxon>
        <taxon>Treponema</taxon>
    </lineage>
</organism>
<dbReference type="Proteomes" id="UP000009223">
    <property type="component" value="Chromosome"/>
</dbReference>
<evidence type="ECO:0000256" key="1">
    <source>
        <dbReference type="SAM" id="SignalP"/>
    </source>
</evidence>
<dbReference type="eggNOG" id="COG0683">
    <property type="taxonomic scope" value="Bacteria"/>
</dbReference>
<proteinExistence type="predicted"/>
<reference evidence="3 4" key="2">
    <citation type="journal article" date="2011" name="ISME J.">
        <title>RNA-seq reveals cooperative metabolic interactions between two termite-gut spirochete species in co-culture.</title>
        <authorList>
            <person name="Rosenthal A.Z."/>
            <person name="Matson E.G."/>
            <person name="Eldar A."/>
            <person name="Leadbetter J.R."/>
        </authorList>
    </citation>
    <scope>NUCLEOTIDE SEQUENCE [LARGE SCALE GENOMIC DNA]</scope>
    <source>
        <strain evidence="4">ATCC BAA-887 / DSM 12427 / ZAS-2</strain>
    </source>
</reference>
<feature type="signal peptide" evidence="1">
    <location>
        <begin position="1"/>
        <end position="27"/>
    </location>
</feature>
<dbReference type="AlphaFoldDB" id="F5YQU3"/>
<feature type="domain" description="Ig-like" evidence="2">
    <location>
        <begin position="304"/>
        <end position="368"/>
    </location>
</feature>
<feature type="domain" description="Ig-like" evidence="2">
    <location>
        <begin position="392"/>
        <end position="452"/>
    </location>
</feature>
<accession>F5YQU3</accession>
<protein>
    <submittedName>
        <fullName evidence="3">Putative pectate lyase 9A</fullName>
    </submittedName>
</protein>
<evidence type="ECO:0000259" key="2">
    <source>
        <dbReference type="Pfam" id="PF07523"/>
    </source>
</evidence>
<keyword evidence="1" id="KW-0732">Signal</keyword>
<feature type="domain" description="Ig-like" evidence="2">
    <location>
        <begin position="138"/>
        <end position="203"/>
    </location>
</feature>
<name>F5YQU3_TREPZ</name>
<dbReference type="InterPro" id="IPR022038">
    <property type="entry name" value="Ig-like_bact"/>
</dbReference>
<dbReference type="HOGENOM" id="CLU_504257_0_0_12"/>
<evidence type="ECO:0000313" key="4">
    <source>
        <dbReference type="Proteomes" id="UP000009223"/>
    </source>
</evidence>
<dbReference type="RefSeq" id="WP_015708742.1">
    <property type="nucleotide sequence ID" value="NC_015578.1"/>
</dbReference>
<dbReference type="Pfam" id="PF07523">
    <property type="entry name" value="Big_3"/>
    <property type="match status" value="5"/>
</dbReference>
<feature type="domain" description="Ig-like" evidence="2">
    <location>
        <begin position="221"/>
        <end position="286"/>
    </location>
</feature>
<feature type="domain" description="Ig-like" evidence="2">
    <location>
        <begin position="55"/>
        <end position="119"/>
    </location>
</feature>
<feature type="chain" id="PRO_5005676959" evidence="1">
    <location>
        <begin position="28"/>
        <end position="540"/>
    </location>
</feature>
<evidence type="ECO:0000313" key="3">
    <source>
        <dbReference type="EMBL" id="AEF84356.1"/>
    </source>
</evidence>
<dbReference type="Gene3D" id="2.60.40.3630">
    <property type="match status" value="5"/>
</dbReference>
<dbReference type="KEGG" id="tpi:TREPR_1347"/>